<dbReference type="GO" id="GO:0046872">
    <property type="term" value="F:metal ion binding"/>
    <property type="evidence" value="ECO:0007669"/>
    <property type="project" value="UniProtKB-KW"/>
</dbReference>
<dbReference type="NCBIfam" id="TIGR04085">
    <property type="entry name" value="rSAM_more_4Fe4S"/>
    <property type="match status" value="1"/>
</dbReference>
<evidence type="ECO:0000256" key="7">
    <source>
        <dbReference type="ARBA" id="ARBA00023601"/>
    </source>
</evidence>
<dbReference type="InterPro" id="IPR047207">
    <property type="entry name" value="SPASM_anSME"/>
</dbReference>
<dbReference type="PANTHER" id="PTHR43273">
    <property type="entry name" value="ANAEROBIC SULFATASE-MATURATING ENZYME HOMOLOG ASLB-RELATED"/>
    <property type="match status" value="1"/>
</dbReference>
<evidence type="ECO:0000256" key="4">
    <source>
        <dbReference type="ARBA" id="ARBA00022723"/>
    </source>
</evidence>
<comment type="cofactor">
    <cofactor evidence="1">
        <name>[4Fe-4S] cluster</name>
        <dbReference type="ChEBI" id="CHEBI:49883"/>
    </cofactor>
</comment>
<keyword evidence="2" id="KW-0004">4Fe-4S</keyword>
<dbReference type="InterPro" id="IPR058240">
    <property type="entry name" value="rSAM_sf"/>
</dbReference>
<evidence type="ECO:0000256" key="3">
    <source>
        <dbReference type="ARBA" id="ARBA00022691"/>
    </source>
</evidence>
<reference evidence="9 10" key="1">
    <citation type="submission" date="2016-06" db="EMBL/GenBank/DDBJ databases">
        <authorList>
            <person name="Kjaerup R.B."/>
            <person name="Dalgaard T.S."/>
            <person name="Juul-Madsen H.R."/>
        </authorList>
    </citation>
    <scope>NUCLEOTIDE SEQUENCE [LARGE SCALE GENOMIC DNA]</scope>
    <source>
        <strain evidence="9 10">1S159</strain>
    </source>
</reference>
<dbReference type="OrthoDB" id="9782387at2"/>
<keyword evidence="5" id="KW-0408">Iron</keyword>
<dbReference type="AlphaFoldDB" id="A0A1B9P115"/>
<comment type="similarity">
    <text evidence="7">Belongs to the radical SAM superfamily. Anaerobic sulfatase-maturating enzyme family.</text>
</comment>
<dbReference type="SFLD" id="SFLDF00285">
    <property type="entry name" value="anaerobic_Ser-type_sulfatase-m"/>
    <property type="match status" value="1"/>
</dbReference>
<comment type="caution">
    <text evidence="9">The sequence shown here is derived from an EMBL/GenBank/DDBJ whole genome shotgun (WGS) entry which is preliminary data.</text>
</comment>
<evidence type="ECO:0000256" key="5">
    <source>
        <dbReference type="ARBA" id="ARBA00023004"/>
    </source>
</evidence>
<dbReference type="InterPro" id="IPR023867">
    <property type="entry name" value="Sulphatase_maturase_rSAM"/>
</dbReference>
<evidence type="ECO:0000313" key="9">
    <source>
        <dbReference type="EMBL" id="OCH22053.1"/>
    </source>
</evidence>
<dbReference type="GO" id="GO:0016491">
    <property type="term" value="F:oxidoreductase activity"/>
    <property type="evidence" value="ECO:0007669"/>
    <property type="project" value="InterPro"/>
</dbReference>
<dbReference type="CDD" id="cd01335">
    <property type="entry name" value="Radical_SAM"/>
    <property type="match status" value="1"/>
</dbReference>
<protein>
    <submittedName>
        <fullName evidence="9">Anaerobic sulfatase maturase</fullName>
    </submittedName>
</protein>
<dbReference type="PROSITE" id="PS51918">
    <property type="entry name" value="RADICAL_SAM"/>
    <property type="match status" value="1"/>
</dbReference>
<evidence type="ECO:0000259" key="8">
    <source>
        <dbReference type="PROSITE" id="PS51918"/>
    </source>
</evidence>
<dbReference type="Pfam" id="PF13186">
    <property type="entry name" value="SPASM"/>
    <property type="match status" value="1"/>
</dbReference>
<dbReference type="GO" id="GO:0051539">
    <property type="term" value="F:4 iron, 4 sulfur cluster binding"/>
    <property type="evidence" value="ECO:0007669"/>
    <property type="project" value="UniProtKB-KW"/>
</dbReference>
<proteinExistence type="inferred from homology"/>
<dbReference type="RefSeq" id="WP_065610662.1">
    <property type="nucleotide sequence ID" value="NZ_CAWMPN010000008.1"/>
</dbReference>
<dbReference type="CDD" id="cd21120">
    <property type="entry name" value="SPASM_anSME"/>
    <property type="match status" value="1"/>
</dbReference>
<feature type="domain" description="Radical SAM core" evidence="8">
    <location>
        <begin position="13"/>
        <end position="250"/>
    </location>
</feature>
<dbReference type="Proteomes" id="UP000093523">
    <property type="component" value="Unassembled WGS sequence"/>
</dbReference>
<dbReference type="Gene3D" id="3.20.20.70">
    <property type="entry name" value="Aldolase class I"/>
    <property type="match status" value="1"/>
</dbReference>
<keyword evidence="4" id="KW-0479">Metal-binding</keyword>
<dbReference type="NCBIfam" id="TIGR03942">
    <property type="entry name" value="sulfatase_rSAM"/>
    <property type="match status" value="1"/>
</dbReference>
<dbReference type="InterPro" id="IPR013785">
    <property type="entry name" value="Aldolase_TIM"/>
</dbReference>
<name>A0A1B9P115_ALILO</name>
<accession>A0A1B9P115</accession>
<evidence type="ECO:0000256" key="2">
    <source>
        <dbReference type="ARBA" id="ARBA00022485"/>
    </source>
</evidence>
<dbReference type="PANTHER" id="PTHR43273:SF3">
    <property type="entry name" value="ANAEROBIC SULFATASE-MATURATING ENZYME HOMOLOG ASLB-RELATED"/>
    <property type="match status" value="1"/>
</dbReference>
<evidence type="ECO:0000313" key="10">
    <source>
        <dbReference type="Proteomes" id="UP000093523"/>
    </source>
</evidence>
<evidence type="ECO:0000256" key="6">
    <source>
        <dbReference type="ARBA" id="ARBA00023014"/>
    </source>
</evidence>
<dbReference type="STRING" id="688.A6E04_09380"/>
<evidence type="ECO:0000256" key="1">
    <source>
        <dbReference type="ARBA" id="ARBA00001966"/>
    </source>
</evidence>
<keyword evidence="6" id="KW-0411">Iron-sulfur</keyword>
<dbReference type="SFLD" id="SFLDG01067">
    <property type="entry name" value="SPASM/twitch_domain_containing"/>
    <property type="match status" value="1"/>
</dbReference>
<dbReference type="InterPro" id="IPR023885">
    <property type="entry name" value="4Fe4S-binding_SPASM_dom"/>
</dbReference>
<dbReference type="EMBL" id="MAJU01000008">
    <property type="protein sequence ID" value="OCH22053.1"/>
    <property type="molecule type" value="Genomic_DNA"/>
</dbReference>
<keyword evidence="3" id="KW-0949">S-adenosyl-L-methionine</keyword>
<dbReference type="InterPro" id="IPR007197">
    <property type="entry name" value="rSAM"/>
</dbReference>
<dbReference type="SFLD" id="SFLDG01072">
    <property type="entry name" value="dehydrogenase_like"/>
    <property type="match status" value="1"/>
</dbReference>
<gene>
    <name evidence="9" type="ORF">A6E04_09380</name>
</gene>
<sequence length="411" mass="46470">MTTLSVPQFNGKAHSKIHALAKPIGAVCNIDCTYCYYLGKQELLDYSSKEKPIMSDELLDTYITQYIEGQNTPEIIFSWHGGEPTLLGVEYFKKVVELQKKYCPDYSTISNDLQTNGTLLTDEWCLFFKENAFIVGISIDGPEALHNHHRTNKAGRGTFNKTMRGIRLLQKHQVNFATLTCVNDVTSKEPLAVYKFLRDDVKSPQMQFIPVVDKVAASTNGKWLEHGHQSIIPVQGAVESWSVEPSEWGDFLVTVFDEWFANDFGNVMIPYFENFVGVWMGKPSTMCTLNDICGKGIAVEPNGDVYSCDHYVYPEFKIGNITDRPLSEMAFSTEQQHFGFAKQKSLPSQCKQCDYLFACHGECPKNRINTTKEGEFGLNYLCSGWMRFFTHVDPILSTLIESNGLTLRKGI</sequence>
<dbReference type="InterPro" id="IPR034491">
    <property type="entry name" value="Anaerob_Ser_sulfatase-maturase"/>
</dbReference>
<organism evidence="9 10">
    <name type="scientific">Aliivibrio logei</name>
    <name type="common">Vibrio logei</name>
    <dbReference type="NCBI Taxonomy" id="688"/>
    <lineage>
        <taxon>Bacteria</taxon>
        <taxon>Pseudomonadati</taxon>
        <taxon>Pseudomonadota</taxon>
        <taxon>Gammaproteobacteria</taxon>
        <taxon>Vibrionales</taxon>
        <taxon>Vibrionaceae</taxon>
        <taxon>Aliivibrio</taxon>
    </lineage>
</organism>
<dbReference type="SFLD" id="SFLDG01386">
    <property type="entry name" value="main_SPASM_domain-containing"/>
    <property type="match status" value="1"/>
</dbReference>
<dbReference type="SFLD" id="SFLDS00029">
    <property type="entry name" value="Radical_SAM"/>
    <property type="match status" value="1"/>
</dbReference>
<dbReference type="SUPFAM" id="SSF102114">
    <property type="entry name" value="Radical SAM enzymes"/>
    <property type="match status" value="1"/>
</dbReference>
<dbReference type="Pfam" id="PF04055">
    <property type="entry name" value="Radical_SAM"/>
    <property type="match status" value="1"/>
</dbReference>
<dbReference type="SFLD" id="SFLDG01384">
    <property type="entry name" value="thioether_bond_formation_requi"/>
    <property type="match status" value="1"/>
</dbReference>